<dbReference type="AlphaFoldDB" id="A0A6L9QWN0"/>
<dbReference type="SUPFAM" id="SSF56042">
    <property type="entry name" value="PurM C-terminal domain-like"/>
    <property type="match status" value="1"/>
</dbReference>
<dbReference type="NCBIfam" id="TIGR02124">
    <property type="entry name" value="hypE"/>
    <property type="match status" value="1"/>
</dbReference>
<feature type="domain" description="PurM-like C-terminal" evidence="3">
    <location>
        <begin position="180"/>
        <end position="331"/>
    </location>
</feature>
<dbReference type="RefSeq" id="WP_163062821.1">
    <property type="nucleotide sequence ID" value="NZ_JAAGLI010001030.1"/>
</dbReference>
<dbReference type="Gene3D" id="3.90.650.10">
    <property type="entry name" value="PurM-like C-terminal domain"/>
    <property type="match status" value="1"/>
</dbReference>
<dbReference type="PANTHER" id="PTHR30303:SF0">
    <property type="entry name" value="CARBAMOYL DEHYDRATASE HYPE"/>
    <property type="match status" value="1"/>
</dbReference>
<name>A0A6L9QWN0_9ACTN</name>
<dbReference type="PANTHER" id="PTHR30303">
    <property type="entry name" value="HYDROGENASE ISOENZYMES FORMATION PROTEIN HYPE"/>
    <property type="match status" value="1"/>
</dbReference>
<proteinExistence type="inferred from homology"/>
<evidence type="ECO:0000313" key="5">
    <source>
        <dbReference type="Proteomes" id="UP000475532"/>
    </source>
</evidence>
<dbReference type="InterPro" id="IPR010918">
    <property type="entry name" value="PurM-like_C_dom"/>
</dbReference>
<dbReference type="Pfam" id="PF02769">
    <property type="entry name" value="AIRS_C"/>
    <property type="match status" value="1"/>
</dbReference>
<dbReference type="SUPFAM" id="SSF55326">
    <property type="entry name" value="PurM N-terminal domain-like"/>
    <property type="match status" value="1"/>
</dbReference>
<evidence type="ECO:0000313" key="4">
    <source>
        <dbReference type="EMBL" id="NEA28364.1"/>
    </source>
</evidence>
<evidence type="ECO:0000256" key="1">
    <source>
        <dbReference type="ARBA" id="ARBA00006243"/>
    </source>
</evidence>
<evidence type="ECO:0000259" key="2">
    <source>
        <dbReference type="Pfam" id="PF00586"/>
    </source>
</evidence>
<dbReference type="CDD" id="cd02197">
    <property type="entry name" value="HypE"/>
    <property type="match status" value="1"/>
</dbReference>
<dbReference type="InterPro" id="IPR016188">
    <property type="entry name" value="PurM-like_N"/>
</dbReference>
<feature type="domain" description="PurM-like N-terminal" evidence="2">
    <location>
        <begin position="59"/>
        <end position="171"/>
    </location>
</feature>
<dbReference type="InterPro" id="IPR036676">
    <property type="entry name" value="PurM-like_C_sf"/>
</dbReference>
<dbReference type="EMBL" id="JAAGLI010001030">
    <property type="protein sequence ID" value="NEA28364.1"/>
    <property type="molecule type" value="Genomic_DNA"/>
</dbReference>
<accession>A0A6L9QWN0</accession>
<protein>
    <submittedName>
        <fullName evidence="4">Hydrogenase expression/formation protein HypE</fullName>
    </submittedName>
</protein>
<sequence>MALREEQVLDRATRARGRRARLREDAVTLAHGAGGKAARTLIDTVFKDAFDNPFLDRMDDSACFAVNGADLAFTTDAHVVSPLFFPGGDIGDLAVNGTVNDLAVSGAMPLHLSAGFILEEGFPVSSLRRITASMSAAAEAAGVDIVTGDTKVVRRGQADGCYITTAGVGVVHSPPADDVRPGDAILVTGPIGEHGVAIMLARGDLDIEADLASDTAPLNCLLADLAARCPGAVRRMRDATRGGVAAVLNELAADAGLAAVVDEEAVPVRPAVRGACELLGIDPLHVACEGRAVIVVAPEAADTALASLHAHPLGTGAAVIGHLDDDPPGTVLLNTAFDGTQPLAPLPDDSPPRIC</sequence>
<gene>
    <name evidence="4" type="primary">hypE</name>
    <name evidence="4" type="ORF">G3I70_38585</name>
</gene>
<dbReference type="Proteomes" id="UP000475532">
    <property type="component" value="Unassembled WGS sequence"/>
</dbReference>
<dbReference type="GO" id="GO:0051604">
    <property type="term" value="P:protein maturation"/>
    <property type="evidence" value="ECO:0007669"/>
    <property type="project" value="TreeGrafter"/>
</dbReference>
<dbReference type="PIRSF" id="PIRSF005644">
    <property type="entry name" value="Hdrgns_mtr_HypE"/>
    <property type="match status" value="1"/>
</dbReference>
<reference evidence="4 5" key="1">
    <citation type="submission" date="2020-01" db="EMBL/GenBank/DDBJ databases">
        <title>Insect and environment-associated Actinomycetes.</title>
        <authorList>
            <person name="Currrie C."/>
            <person name="Chevrette M."/>
            <person name="Carlson C."/>
            <person name="Stubbendieck R."/>
            <person name="Wendt-Pienkowski E."/>
        </authorList>
    </citation>
    <scope>NUCLEOTIDE SEQUENCE [LARGE SCALE GENOMIC DNA]</scope>
    <source>
        <strain evidence="4 5">SID10258</strain>
    </source>
</reference>
<evidence type="ECO:0000259" key="3">
    <source>
        <dbReference type="Pfam" id="PF02769"/>
    </source>
</evidence>
<comment type="similarity">
    <text evidence="1">Belongs to the HypE family.</text>
</comment>
<comment type="caution">
    <text evidence="4">The sequence shown here is derived from an EMBL/GenBank/DDBJ whole genome shotgun (WGS) entry which is preliminary data.</text>
</comment>
<dbReference type="Gene3D" id="3.30.1330.10">
    <property type="entry name" value="PurM-like, N-terminal domain"/>
    <property type="match status" value="1"/>
</dbReference>
<dbReference type="InterPro" id="IPR011854">
    <property type="entry name" value="HypE"/>
</dbReference>
<dbReference type="InterPro" id="IPR036921">
    <property type="entry name" value="PurM-like_N_sf"/>
</dbReference>
<dbReference type="Pfam" id="PF00586">
    <property type="entry name" value="AIRS"/>
    <property type="match status" value="1"/>
</dbReference>
<organism evidence="4 5">
    <name type="scientific">Actinomadura bangladeshensis</name>
    <dbReference type="NCBI Taxonomy" id="453573"/>
    <lineage>
        <taxon>Bacteria</taxon>
        <taxon>Bacillati</taxon>
        <taxon>Actinomycetota</taxon>
        <taxon>Actinomycetes</taxon>
        <taxon>Streptosporangiales</taxon>
        <taxon>Thermomonosporaceae</taxon>
        <taxon>Actinomadura</taxon>
    </lineage>
</organism>